<proteinExistence type="inferred from homology"/>
<feature type="compositionally biased region" description="Basic residues" evidence="2">
    <location>
        <begin position="122"/>
        <end position="133"/>
    </location>
</feature>
<dbReference type="Pfam" id="PF13879">
    <property type="entry name" value="Hmw_CFAP97"/>
    <property type="match status" value="1"/>
</dbReference>
<dbReference type="PhylomeDB" id="B3RYK7"/>
<comment type="similarity">
    <text evidence="1">Belongs to the CFAP97 family.</text>
</comment>
<accession>B3RYK7</accession>
<gene>
    <name evidence="3" type="ORF">TRIADDRAFT_56592</name>
</gene>
<keyword evidence="4" id="KW-1185">Reference proteome</keyword>
<name>B3RYK7_TRIAD</name>
<evidence type="ECO:0008006" key="5">
    <source>
        <dbReference type="Google" id="ProtNLM"/>
    </source>
</evidence>
<organism evidence="3 4">
    <name type="scientific">Trichoplax adhaerens</name>
    <name type="common">Trichoplax reptans</name>
    <dbReference type="NCBI Taxonomy" id="10228"/>
    <lineage>
        <taxon>Eukaryota</taxon>
        <taxon>Metazoa</taxon>
        <taxon>Placozoa</taxon>
        <taxon>Uniplacotomia</taxon>
        <taxon>Trichoplacea</taxon>
        <taxon>Trichoplacidae</taxon>
        <taxon>Trichoplax</taxon>
    </lineage>
</organism>
<dbReference type="AlphaFoldDB" id="B3RYK7"/>
<dbReference type="Proteomes" id="UP000009022">
    <property type="component" value="Unassembled WGS sequence"/>
</dbReference>
<evidence type="ECO:0000313" key="3">
    <source>
        <dbReference type="EMBL" id="EDV24613.1"/>
    </source>
</evidence>
<dbReference type="InterPro" id="IPR038791">
    <property type="entry name" value="Cfap97/Hemingway"/>
</dbReference>
<dbReference type="KEGG" id="tad:TRIADDRAFT_56592"/>
<dbReference type="HOGENOM" id="CLU_1112566_0_0_1"/>
<dbReference type="RefSeq" id="XP_002112503.1">
    <property type="nucleotide sequence ID" value="XM_002112467.1"/>
</dbReference>
<dbReference type="PANTHER" id="PTHR23035:SF1">
    <property type="entry name" value="CILIA- AND FLAGELLA-ASSOCIATED PROTEIN 97"/>
    <property type="match status" value="1"/>
</dbReference>
<sequence>MADLIEKADGEISDRSQAEDVDSKAMELKNGDSSLEKLFDLMLDINGRLEHQEEELRRLRDVDELSEPESRRSIASRGSKGPKIHTVTRAAPVSRQNMSFTNQKAKEIEKENHRLLAEIQRKKQKPKVKKPPNRKATTTTSTSATQPARVTASLVNRRRDAQRIQFENLLLLKRLQKAKPTETIRKSTNVTRSRPTSANRNTNRQKKRSSSADARPSREGANADSNSRSSSAKSSKPTKPKSKPVWEAGW</sequence>
<feature type="compositionally biased region" description="Basic and acidic residues" evidence="2">
    <location>
        <begin position="54"/>
        <end position="72"/>
    </location>
</feature>
<feature type="region of interest" description="Disordered" evidence="2">
    <location>
        <begin position="118"/>
        <end position="156"/>
    </location>
</feature>
<feature type="region of interest" description="Disordered" evidence="2">
    <location>
        <begin position="1"/>
        <end position="27"/>
    </location>
</feature>
<dbReference type="OMA" id="QRIQFEN"/>
<reference evidence="3 4" key="1">
    <citation type="journal article" date="2008" name="Nature">
        <title>The Trichoplax genome and the nature of placozoans.</title>
        <authorList>
            <person name="Srivastava M."/>
            <person name="Begovic E."/>
            <person name="Chapman J."/>
            <person name="Putnam N.H."/>
            <person name="Hellsten U."/>
            <person name="Kawashima T."/>
            <person name="Kuo A."/>
            <person name="Mitros T."/>
            <person name="Salamov A."/>
            <person name="Carpenter M.L."/>
            <person name="Signorovitch A.Y."/>
            <person name="Moreno M.A."/>
            <person name="Kamm K."/>
            <person name="Grimwood J."/>
            <person name="Schmutz J."/>
            <person name="Shapiro H."/>
            <person name="Grigoriev I.V."/>
            <person name="Buss L.W."/>
            <person name="Schierwater B."/>
            <person name="Dellaporta S.L."/>
            <person name="Rokhsar D.S."/>
        </authorList>
    </citation>
    <scope>NUCLEOTIDE SEQUENCE [LARGE SCALE GENOMIC DNA]</scope>
    <source>
        <strain evidence="3 4">Grell-BS-1999</strain>
    </source>
</reference>
<dbReference type="InParanoid" id="B3RYK7"/>
<evidence type="ECO:0000256" key="2">
    <source>
        <dbReference type="SAM" id="MobiDB-lite"/>
    </source>
</evidence>
<dbReference type="InterPro" id="IPR029488">
    <property type="entry name" value="Hmw/CFAP97"/>
</dbReference>
<dbReference type="PANTHER" id="PTHR23035">
    <property type="entry name" value="CILIA- AND FLAGELLA-ASSOCIATED PROTEIN 97-RELATED"/>
    <property type="match status" value="1"/>
</dbReference>
<dbReference type="STRING" id="10228.B3RYK7"/>
<dbReference type="EMBL" id="DS985245">
    <property type="protein sequence ID" value="EDV24613.1"/>
    <property type="molecule type" value="Genomic_DNA"/>
</dbReference>
<feature type="region of interest" description="Disordered" evidence="2">
    <location>
        <begin position="180"/>
        <end position="250"/>
    </location>
</feature>
<feature type="compositionally biased region" description="Low complexity" evidence="2">
    <location>
        <begin position="225"/>
        <end position="235"/>
    </location>
</feature>
<feature type="region of interest" description="Disordered" evidence="2">
    <location>
        <begin position="54"/>
        <end position="84"/>
    </location>
</feature>
<evidence type="ECO:0000256" key="1">
    <source>
        <dbReference type="ARBA" id="ARBA00008315"/>
    </source>
</evidence>
<dbReference type="CTD" id="6754161"/>
<feature type="compositionally biased region" description="Low complexity" evidence="2">
    <location>
        <begin position="134"/>
        <end position="145"/>
    </location>
</feature>
<dbReference type="OrthoDB" id="515313at2759"/>
<protein>
    <recommendedName>
        <fullName evidence="5">Cilia- and flagella-associated protein 97</fullName>
    </recommendedName>
</protein>
<dbReference type="GeneID" id="6754161"/>
<feature type="compositionally biased region" description="Polar residues" evidence="2">
    <location>
        <begin position="186"/>
        <end position="202"/>
    </location>
</feature>
<evidence type="ECO:0000313" key="4">
    <source>
        <dbReference type="Proteomes" id="UP000009022"/>
    </source>
</evidence>